<evidence type="ECO:0000256" key="7">
    <source>
        <dbReference type="RuleBase" id="RU363032"/>
    </source>
</evidence>
<feature type="transmembrane region" description="Helical" evidence="7">
    <location>
        <begin position="252"/>
        <end position="273"/>
    </location>
</feature>
<evidence type="ECO:0000256" key="4">
    <source>
        <dbReference type="ARBA" id="ARBA00022692"/>
    </source>
</evidence>
<dbReference type="PROSITE" id="PS50928">
    <property type="entry name" value="ABC_TM1"/>
    <property type="match status" value="1"/>
</dbReference>
<dbReference type="GO" id="GO:0055085">
    <property type="term" value="P:transmembrane transport"/>
    <property type="evidence" value="ECO:0007669"/>
    <property type="project" value="InterPro"/>
</dbReference>
<organism evidence="11">
    <name type="scientific">Isoptericola variabilis (strain 225)</name>
    <dbReference type="NCBI Taxonomy" id="743718"/>
    <lineage>
        <taxon>Bacteria</taxon>
        <taxon>Bacillati</taxon>
        <taxon>Actinomycetota</taxon>
        <taxon>Actinomycetes</taxon>
        <taxon>Micrococcales</taxon>
        <taxon>Promicromonosporaceae</taxon>
        <taxon>Isoptericola</taxon>
    </lineage>
</organism>
<keyword evidence="2 7" id="KW-0813">Transport</keyword>
<dbReference type="RefSeq" id="WP_013839403.1">
    <property type="nucleotide sequence ID" value="NC_015588.1"/>
</dbReference>
<keyword evidence="5 7" id="KW-1133">Transmembrane helix</keyword>
<evidence type="ECO:0000256" key="6">
    <source>
        <dbReference type="ARBA" id="ARBA00023136"/>
    </source>
</evidence>
<keyword evidence="3" id="KW-1003">Cell membrane</keyword>
<gene>
    <name evidence="10" type="ordered locus">Isova_2293</name>
</gene>
<dbReference type="Proteomes" id="UP000009236">
    <property type="component" value="Chromosome"/>
</dbReference>
<evidence type="ECO:0000313" key="10">
    <source>
        <dbReference type="EMBL" id="AEG45012.1"/>
    </source>
</evidence>
<feature type="compositionally biased region" description="Low complexity" evidence="8">
    <location>
        <begin position="14"/>
        <end position="34"/>
    </location>
</feature>
<dbReference type="SUPFAM" id="SSF161098">
    <property type="entry name" value="MetI-like"/>
    <property type="match status" value="1"/>
</dbReference>
<dbReference type="EMBL" id="CP002810">
    <property type="protein sequence ID" value="AEG45012.1"/>
    <property type="molecule type" value="Genomic_DNA"/>
</dbReference>
<evidence type="ECO:0000256" key="2">
    <source>
        <dbReference type="ARBA" id="ARBA00022448"/>
    </source>
</evidence>
<dbReference type="STRING" id="743718.Isova_2293"/>
<dbReference type="PANTHER" id="PTHR43227">
    <property type="entry name" value="BLL4140 PROTEIN"/>
    <property type="match status" value="1"/>
</dbReference>
<dbReference type="KEGG" id="iva:Isova_2293"/>
<dbReference type="HOGENOM" id="CLU_016047_0_1_11"/>
<feature type="domain" description="ABC transmembrane type-1" evidence="9">
    <location>
        <begin position="112"/>
        <end position="326"/>
    </location>
</feature>
<dbReference type="InterPro" id="IPR050809">
    <property type="entry name" value="UgpAE/MalFG_permease"/>
</dbReference>
<feature type="transmembrane region" description="Helical" evidence="7">
    <location>
        <begin position="53"/>
        <end position="72"/>
    </location>
</feature>
<accession>F6FR62</accession>
<proteinExistence type="inferred from homology"/>
<feature type="transmembrane region" description="Helical" evidence="7">
    <location>
        <begin position="158"/>
        <end position="179"/>
    </location>
</feature>
<feature type="region of interest" description="Disordered" evidence="8">
    <location>
        <begin position="1"/>
        <end position="34"/>
    </location>
</feature>
<name>F6FR62_ISOV2</name>
<dbReference type="PANTHER" id="PTHR43227:SF11">
    <property type="entry name" value="BLL4140 PROTEIN"/>
    <property type="match status" value="1"/>
</dbReference>
<keyword evidence="11" id="KW-1185">Reference proteome</keyword>
<dbReference type="InterPro" id="IPR035906">
    <property type="entry name" value="MetI-like_sf"/>
</dbReference>
<evidence type="ECO:0000313" key="11">
    <source>
        <dbReference type="Proteomes" id="UP000009236"/>
    </source>
</evidence>
<dbReference type="eggNOG" id="COG4209">
    <property type="taxonomic scope" value="Bacteria"/>
</dbReference>
<feature type="transmembrane region" description="Helical" evidence="7">
    <location>
        <begin position="212"/>
        <end position="231"/>
    </location>
</feature>
<evidence type="ECO:0000256" key="1">
    <source>
        <dbReference type="ARBA" id="ARBA00004651"/>
    </source>
</evidence>
<dbReference type="CDD" id="cd06261">
    <property type="entry name" value="TM_PBP2"/>
    <property type="match status" value="1"/>
</dbReference>
<comment type="subcellular location">
    <subcellularLocation>
        <location evidence="1 7">Cell membrane</location>
        <topology evidence="1 7">Multi-pass membrane protein</topology>
    </subcellularLocation>
</comment>
<dbReference type="AlphaFoldDB" id="F6FR62"/>
<evidence type="ECO:0000256" key="5">
    <source>
        <dbReference type="ARBA" id="ARBA00022989"/>
    </source>
</evidence>
<protein>
    <submittedName>
        <fullName evidence="10">ABC-type transporter, integral membrane subunit</fullName>
    </submittedName>
</protein>
<sequence>MTPSTTQRVRERGVPASAAPSEAPAAAEGAGPGAAVPTRRVSWRVRFKRDRSLILMTLPAVLLLAVFAYVPMLGNVVAWQDYSPYVGIANSPFVGWWNFERLFANPTFWHAVGNTLLITGFQLVFFFPVPIAMALLLNSVMTPRIRTAIQSVVYLPHFFSWVIVVTIFQQMFGGAGFVAQRLSEHGYSGFDLMTNPDTFLLLITAQSVWKDAGWGMIIFLAALSTVDPALYEASVMDGASKWRRTWHITLPALRPTIILLLILRLGDALTVGFEQLILQRGAVGAQAAEVIDTYVYYQGVINGDWSFAAAAGLLKGVVSLLLVLGANKLAHMFGEAGVYKRA</sequence>
<comment type="similarity">
    <text evidence="7">Belongs to the binding-protein-dependent transport system permease family.</text>
</comment>
<evidence type="ECO:0000256" key="8">
    <source>
        <dbReference type="SAM" id="MobiDB-lite"/>
    </source>
</evidence>
<evidence type="ECO:0000256" key="3">
    <source>
        <dbReference type="ARBA" id="ARBA00022475"/>
    </source>
</evidence>
<feature type="transmembrane region" description="Helical" evidence="7">
    <location>
        <begin position="305"/>
        <end position="324"/>
    </location>
</feature>
<dbReference type="InterPro" id="IPR000515">
    <property type="entry name" value="MetI-like"/>
</dbReference>
<keyword evidence="6 7" id="KW-0472">Membrane</keyword>
<dbReference type="Pfam" id="PF00528">
    <property type="entry name" value="BPD_transp_1"/>
    <property type="match status" value="1"/>
</dbReference>
<dbReference type="GO" id="GO:0005886">
    <property type="term" value="C:plasma membrane"/>
    <property type="evidence" value="ECO:0007669"/>
    <property type="project" value="UniProtKB-SubCell"/>
</dbReference>
<reference evidence="10 11" key="1">
    <citation type="submission" date="2011-05" db="EMBL/GenBank/DDBJ databases">
        <title>Complete sequence of Isoptericola variabilis 225.</title>
        <authorList>
            <consortium name="US DOE Joint Genome Institute"/>
            <person name="Lucas S."/>
            <person name="Han J."/>
            <person name="Lapidus A."/>
            <person name="Cheng J.-F."/>
            <person name="Goodwin L."/>
            <person name="Pitluck S."/>
            <person name="Peters L."/>
            <person name="Mikhailova N."/>
            <person name="Zeytun A."/>
            <person name="Han C."/>
            <person name="Tapia R."/>
            <person name="Land M."/>
            <person name="Hauser L."/>
            <person name="Kyrpides N."/>
            <person name="Ivanova N."/>
            <person name="Pagani I."/>
            <person name="Siebers A."/>
            <person name="Allgaier M."/>
            <person name="Thelen M."/>
            <person name="Hugenholtz P."/>
            <person name="Gladden J."/>
            <person name="Woyke T."/>
        </authorList>
    </citation>
    <scope>NUCLEOTIDE SEQUENCE [LARGE SCALE GENOMIC DNA]</scope>
    <source>
        <strain evidence="11">225</strain>
    </source>
</reference>
<keyword evidence="4 7" id="KW-0812">Transmembrane</keyword>
<evidence type="ECO:0000259" key="9">
    <source>
        <dbReference type="PROSITE" id="PS50928"/>
    </source>
</evidence>
<feature type="transmembrane region" description="Helical" evidence="7">
    <location>
        <begin position="116"/>
        <end position="137"/>
    </location>
</feature>
<dbReference type="Gene3D" id="1.10.3720.10">
    <property type="entry name" value="MetI-like"/>
    <property type="match status" value="1"/>
</dbReference>